<evidence type="ECO:0000313" key="1">
    <source>
        <dbReference type="EMBL" id="MCL1630796.1"/>
    </source>
</evidence>
<name>A0ABT0M7G2_9BACL</name>
<proteinExistence type="predicted"/>
<organism evidence="1 2">
    <name type="scientific">Sporolactobacillus mangiferae</name>
    <dbReference type="NCBI Taxonomy" id="2940498"/>
    <lineage>
        <taxon>Bacteria</taxon>
        <taxon>Bacillati</taxon>
        <taxon>Bacillota</taxon>
        <taxon>Bacilli</taxon>
        <taxon>Bacillales</taxon>
        <taxon>Sporolactobacillaceae</taxon>
        <taxon>Sporolactobacillus</taxon>
    </lineage>
</organism>
<dbReference type="EMBL" id="JAMAST010000001">
    <property type="protein sequence ID" value="MCL1630796.1"/>
    <property type="molecule type" value="Genomic_DNA"/>
</dbReference>
<dbReference type="RefSeq" id="WP_249096797.1">
    <property type="nucleotide sequence ID" value="NZ_JAMAST010000001.1"/>
</dbReference>
<sequence length="107" mass="12522">MQTTGIPRFNFIEHRENHKHSEHMYFVTTDVHEAVAHYLQRIQEGKPIYMTISSVDGKVCLAESHGLDSDHAKPRIIAKAQINDRYYKAFTCEFMSVFAHHYARTNR</sequence>
<protein>
    <submittedName>
        <fullName evidence="1">Uncharacterized protein</fullName>
    </submittedName>
</protein>
<dbReference type="Proteomes" id="UP001203004">
    <property type="component" value="Unassembled WGS sequence"/>
</dbReference>
<evidence type="ECO:0000313" key="2">
    <source>
        <dbReference type="Proteomes" id="UP001203004"/>
    </source>
</evidence>
<reference evidence="1 2" key="1">
    <citation type="submission" date="2022-05" db="EMBL/GenBank/DDBJ databases">
        <title>Sporolactobacillus sp nov CPB3-1, isolated from tree bark (Mangifera indica L.).</title>
        <authorList>
            <person name="Phuengjayaem S."/>
            <person name="Tanasupawat S."/>
        </authorList>
    </citation>
    <scope>NUCLEOTIDE SEQUENCE [LARGE SCALE GENOMIC DNA]</scope>
    <source>
        <strain evidence="1 2">CPB3-1</strain>
    </source>
</reference>
<gene>
    <name evidence="1" type="ORF">M3N64_02415</name>
</gene>
<comment type="caution">
    <text evidence="1">The sequence shown here is derived from an EMBL/GenBank/DDBJ whole genome shotgun (WGS) entry which is preliminary data.</text>
</comment>
<keyword evidence="2" id="KW-1185">Reference proteome</keyword>
<accession>A0ABT0M7G2</accession>